<protein>
    <submittedName>
        <fullName evidence="2">Uncharacterized protein</fullName>
    </submittedName>
</protein>
<name>A0A4C1ZGU3_EUMVA</name>
<dbReference type="EMBL" id="BGZK01001790">
    <property type="protein sequence ID" value="GBP86363.1"/>
    <property type="molecule type" value="Genomic_DNA"/>
</dbReference>
<evidence type="ECO:0000256" key="1">
    <source>
        <dbReference type="SAM" id="MobiDB-lite"/>
    </source>
</evidence>
<evidence type="ECO:0000313" key="2">
    <source>
        <dbReference type="EMBL" id="GBP86363.1"/>
    </source>
</evidence>
<dbReference type="Proteomes" id="UP000299102">
    <property type="component" value="Unassembled WGS sequence"/>
</dbReference>
<accession>A0A4C1ZGU3</accession>
<proteinExistence type="predicted"/>
<feature type="region of interest" description="Disordered" evidence="1">
    <location>
        <begin position="1"/>
        <end position="23"/>
    </location>
</feature>
<sequence length="96" mass="11298">MSEAQPKKVLSKMYRETTLPSGKRQQNILRNEITAYGKMNKEEFLGYRSPGLTFGARPSNEAERSSLYESNELYEVTFYFATLESRYRWDDTQRPL</sequence>
<gene>
    <name evidence="2" type="ORF">EVAR_62725_1</name>
</gene>
<organism evidence="2 3">
    <name type="scientific">Eumeta variegata</name>
    <name type="common">Bagworm moth</name>
    <name type="synonym">Eumeta japonica</name>
    <dbReference type="NCBI Taxonomy" id="151549"/>
    <lineage>
        <taxon>Eukaryota</taxon>
        <taxon>Metazoa</taxon>
        <taxon>Ecdysozoa</taxon>
        <taxon>Arthropoda</taxon>
        <taxon>Hexapoda</taxon>
        <taxon>Insecta</taxon>
        <taxon>Pterygota</taxon>
        <taxon>Neoptera</taxon>
        <taxon>Endopterygota</taxon>
        <taxon>Lepidoptera</taxon>
        <taxon>Glossata</taxon>
        <taxon>Ditrysia</taxon>
        <taxon>Tineoidea</taxon>
        <taxon>Psychidae</taxon>
        <taxon>Oiketicinae</taxon>
        <taxon>Eumeta</taxon>
    </lineage>
</organism>
<reference evidence="2 3" key="1">
    <citation type="journal article" date="2019" name="Commun. Biol.">
        <title>The bagworm genome reveals a unique fibroin gene that provides high tensile strength.</title>
        <authorList>
            <person name="Kono N."/>
            <person name="Nakamura H."/>
            <person name="Ohtoshi R."/>
            <person name="Tomita M."/>
            <person name="Numata K."/>
            <person name="Arakawa K."/>
        </authorList>
    </citation>
    <scope>NUCLEOTIDE SEQUENCE [LARGE SCALE GENOMIC DNA]</scope>
</reference>
<evidence type="ECO:0000313" key="3">
    <source>
        <dbReference type="Proteomes" id="UP000299102"/>
    </source>
</evidence>
<keyword evidence="3" id="KW-1185">Reference proteome</keyword>
<dbReference type="AlphaFoldDB" id="A0A4C1ZGU3"/>
<comment type="caution">
    <text evidence="2">The sequence shown here is derived from an EMBL/GenBank/DDBJ whole genome shotgun (WGS) entry which is preliminary data.</text>
</comment>